<organism evidence="1 2">
    <name type="scientific">Enterocloster aldenensis</name>
    <dbReference type="NCBI Taxonomy" id="358742"/>
    <lineage>
        <taxon>Bacteria</taxon>
        <taxon>Bacillati</taxon>
        <taxon>Bacillota</taxon>
        <taxon>Clostridia</taxon>
        <taxon>Lachnospirales</taxon>
        <taxon>Lachnospiraceae</taxon>
        <taxon>Enterocloster</taxon>
    </lineage>
</organism>
<gene>
    <name evidence="1" type="ORF">L0N08_12480</name>
</gene>
<dbReference type="EMBL" id="JAKNGE010000013">
    <property type="protein sequence ID" value="MCG4746235.1"/>
    <property type="molecule type" value="Genomic_DNA"/>
</dbReference>
<name>A0AAW5C062_9FIRM</name>
<evidence type="ECO:0000313" key="2">
    <source>
        <dbReference type="Proteomes" id="UP001299608"/>
    </source>
</evidence>
<protein>
    <recommendedName>
        <fullName evidence="3">Transposase</fullName>
    </recommendedName>
</protein>
<evidence type="ECO:0008006" key="3">
    <source>
        <dbReference type="Google" id="ProtNLM"/>
    </source>
</evidence>
<proteinExistence type="predicted"/>
<evidence type="ECO:0000313" key="1">
    <source>
        <dbReference type="EMBL" id="MCG4746235.1"/>
    </source>
</evidence>
<comment type="caution">
    <text evidence="1">The sequence shown here is derived from an EMBL/GenBank/DDBJ whole genome shotgun (WGS) entry which is preliminary data.</text>
</comment>
<feature type="non-terminal residue" evidence="1">
    <location>
        <position position="1"/>
    </location>
</feature>
<dbReference type="AlphaFoldDB" id="A0AAW5C062"/>
<sequence>FAGLFVYIIHDLKGISYKVKKQAVQDRIPSAPGLPAAASIEKTINYLWPWGVFKPSSLS</sequence>
<reference evidence="1" key="1">
    <citation type="submission" date="2022-01" db="EMBL/GenBank/DDBJ databases">
        <title>Collection of gut derived symbiotic bacterial strains cultured from healthy donors.</title>
        <authorList>
            <person name="Lin H."/>
            <person name="Kohout C."/>
            <person name="Waligurski E."/>
            <person name="Pamer E.G."/>
        </authorList>
    </citation>
    <scope>NUCLEOTIDE SEQUENCE</scope>
    <source>
        <strain evidence="1">DFI.6.55</strain>
    </source>
</reference>
<dbReference type="Proteomes" id="UP001299608">
    <property type="component" value="Unassembled WGS sequence"/>
</dbReference>
<dbReference type="RefSeq" id="WP_238053600.1">
    <property type="nucleotide sequence ID" value="NZ_JAKNGE010000013.1"/>
</dbReference>
<accession>A0AAW5C062</accession>